<accession>A0A1E3NTJ2</accession>
<keyword evidence="2" id="KW-1133">Transmembrane helix</keyword>
<keyword evidence="2" id="KW-0812">Transmembrane</keyword>
<gene>
    <name evidence="3" type="ORF">PICMEDRAFT_70478</name>
</gene>
<evidence type="ECO:0000256" key="2">
    <source>
        <dbReference type="SAM" id="Phobius"/>
    </source>
</evidence>
<feature type="transmembrane region" description="Helical" evidence="2">
    <location>
        <begin position="52"/>
        <end position="72"/>
    </location>
</feature>
<reference evidence="3 4" key="1">
    <citation type="journal article" date="2016" name="Proc. Natl. Acad. Sci. U.S.A.">
        <title>Comparative genomics of biotechnologically important yeasts.</title>
        <authorList>
            <person name="Riley R."/>
            <person name="Haridas S."/>
            <person name="Wolfe K.H."/>
            <person name="Lopes M.R."/>
            <person name="Hittinger C.T."/>
            <person name="Goeker M."/>
            <person name="Salamov A.A."/>
            <person name="Wisecaver J.H."/>
            <person name="Long T.M."/>
            <person name="Calvey C.H."/>
            <person name="Aerts A.L."/>
            <person name="Barry K.W."/>
            <person name="Choi C."/>
            <person name="Clum A."/>
            <person name="Coughlan A.Y."/>
            <person name="Deshpande S."/>
            <person name="Douglass A.P."/>
            <person name="Hanson S.J."/>
            <person name="Klenk H.-P."/>
            <person name="LaButti K.M."/>
            <person name="Lapidus A."/>
            <person name="Lindquist E.A."/>
            <person name="Lipzen A.M."/>
            <person name="Meier-Kolthoff J.P."/>
            <person name="Ohm R.A."/>
            <person name="Otillar R.P."/>
            <person name="Pangilinan J.L."/>
            <person name="Peng Y."/>
            <person name="Rokas A."/>
            <person name="Rosa C.A."/>
            <person name="Scheuner C."/>
            <person name="Sibirny A.A."/>
            <person name="Slot J.C."/>
            <person name="Stielow J.B."/>
            <person name="Sun H."/>
            <person name="Kurtzman C.P."/>
            <person name="Blackwell M."/>
            <person name="Grigoriev I.V."/>
            <person name="Jeffries T.W."/>
        </authorList>
    </citation>
    <scope>NUCLEOTIDE SEQUENCE [LARGE SCALE GENOMIC DNA]</scope>
    <source>
        <strain evidence="3 4">NRRL Y-2026</strain>
    </source>
</reference>
<protein>
    <submittedName>
        <fullName evidence="3">Uncharacterized protein</fullName>
    </submittedName>
</protein>
<keyword evidence="4" id="KW-1185">Reference proteome</keyword>
<feature type="compositionally biased region" description="Basic residues" evidence="1">
    <location>
        <begin position="116"/>
        <end position="126"/>
    </location>
</feature>
<feature type="region of interest" description="Disordered" evidence="1">
    <location>
        <begin position="102"/>
        <end position="135"/>
    </location>
</feature>
<name>A0A1E3NTJ2_9ASCO</name>
<evidence type="ECO:0000256" key="1">
    <source>
        <dbReference type="SAM" id="MobiDB-lite"/>
    </source>
</evidence>
<evidence type="ECO:0000313" key="4">
    <source>
        <dbReference type="Proteomes" id="UP000094455"/>
    </source>
</evidence>
<keyword evidence="2" id="KW-0472">Membrane</keyword>
<dbReference type="RefSeq" id="XP_019019996.1">
    <property type="nucleotide sequence ID" value="XM_019163652.1"/>
</dbReference>
<dbReference type="Proteomes" id="UP000094455">
    <property type="component" value="Unassembled WGS sequence"/>
</dbReference>
<sequence>MQDGIDGLRQRHAKESVSNDAPDLITLSKSEYDRLTALEASAKRYDYIKKGLVWLIVGVCFIVFLLSLVTVMQDSTGRDAKQNVDPIKYYGSELLHLKQGALASQDKTNESPVSFRKNRRPGRLYHRGGNYGRKE</sequence>
<organism evidence="3 4">
    <name type="scientific">Pichia membranifaciens NRRL Y-2026</name>
    <dbReference type="NCBI Taxonomy" id="763406"/>
    <lineage>
        <taxon>Eukaryota</taxon>
        <taxon>Fungi</taxon>
        <taxon>Dikarya</taxon>
        <taxon>Ascomycota</taxon>
        <taxon>Saccharomycotina</taxon>
        <taxon>Pichiomycetes</taxon>
        <taxon>Pichiales</taxon>
        <taxon>Pichiaceae</taxon>
        <taxon>Pichia</taxon>
    </lineage>
</organism>
<dbReference type="GeneID" id="30180339"/>
<proteinExistence type="predicted"/>
<evidence type="ECO:0000313" key="3">
    <source>
        <dbReference type="EMBL" id="ODQ48883.1"/>
    </source>
</evidence>
<dbReference type="AlphaFoldDB" id="A0A1E3NTJ2"/>
<dbReference type="EMBL" id="KV454001">
    <property type="protein sequence ID" value="ODQ48883.1"/>
    <property type="molecule type" value="Genomic_DNA"/>
</dbReference>